<organism evidence="2 3">
    <name type="scientific">Malus domestica</name>
    <name type="common">Apple</name>
    <name type="synonym">Pyrus malus</name>
    <dbReference type="NCBI Taxonomy" id="3750"/>
    <lineage>
        <taxon>Eukaryota</taxon>
        <taxon>Viridiplantae</taxon>
        <taxon>Streptophyta</taxon>
        <taxon>Embryophyta</taxon>
        <taxon>Tracheophyta</taxon>
        <taxon>Spermatophyta</taxon>
        <taxon>Magnoliopsida</taxon>
        <taxon>eudicotyledons</taxon>
        <taxon>Gunneridae</taxon>
        <taxon>Pentapetalae</taxon>
        <taxon>rosids</taxon>
        <taxon>fabids</taxon>
        <taxon>Rosales</taxon>
        <taxon>Rosaceae</taxon>
        <taxon>Amygdaloideae</taxon>
        <taxon>Maleae</taxon>
        <taxon>Malus</taxon>
    </lineage>
</organism>
<protein>
    <submittedName>
        <fullName evidence="2">Uncharacterized protein</fullName>
    </submittedName>
</protein>
<dbReference type="EMBL" id="RDQH01000327">
    <property type="protein sequence ID" value="RXI09315.1"/>
    <property type="molecule type" value="Genomic_DNA"/>
</dbReference>
<keyword evidence="1" id="KW-0812">Transmembrane</keyword>
<dbReference type="STRING" id="3750.A0A498KUA8"/>
<keyword evidence="1" id="KW-1133">Transmembrane helix</keyword>
<evidence type="ECO:0000313" key="3">
    <source>
        <dbReference type="Proteomes" id="UP000290289"/>
    </source>
</evidence>
<sequence length="81" mass="9247">MPFYNSVNSAANSVPAIKSAVKFFHDLYFSDLDGETEASMEEVEVVPWLLPNPKAQDGQFLQILWTNHLLMGNLILVWFME</sequence>
<name>A0A498KUA8_MALDO</name>
<comment type="caution">
    <text evidence="2">The sequence shown here is derived from an EMBL/GenBank/DDBJ whole genome shotgun (WGS) entry which is preliminary data.</text>
</comment>
<accession>A0A498KUA8</accession>
<reference evidence="2 3" key="1">
    <citation type="submission" date="2018-10" db="EMBL/GenBank/DDBJ databases">
        <title>A high-quality apple genome assembly.</title>
        <authorList>
            <person name="Hu J."/>
        </authorList>
    </citation>
    <scope>NUCLEOTIDE SEQUENCE [LARGE SCALE GENOMIC DNA]</scope>
    <source>
        <strain evidence="3">cv. HFTH1</strain>
        <tissue evidence="2">Young leaf</tissue>
    </source>
</reference>
<dbReference type="AlphaFoldDB" id="A0A498KUA8"/>
<keyword evidence="3" id="KW-1185">Reference proteome</keyword>
<proteinExistence type="predicted"/>
<dbReference type="Proteomes" id="UP000290289">
    <property type="component" value="Chromosome 1"/>
</dbReference>
<evidence type="ECO:0000256" key="1">
    <source>
        <dbReference type="SAM" id="Phobius"/>
    </source>
</evidence>
<keyword evidence="1" id="KW-0472">Membrane</keyword>
<evidence type="ECO:0000313" key="2">
    <source>
        <dbReference type="EMBL" id="RXI09315.1"/>
    </source>
</evidence>
<feature type="transmembrane region" description="Helical" evidence="1">
    <location>
        <begin position="60"/>
        <end position="80"/>
    </location>
</feature>
<gene>
    <name evidence="2" type="ORF">DVH24_033932</name>
</gene>